<evidence type="ECO:0000313" key="4">
    <source>
        <dbReference type="Proteomes" id="UP000316580"/>
    </source>
</evidence>
<comment type="caution">
    <text evidence="3">The sequence shown here is derived from an EMBL/GenBank/DDBJ whole genome shotgun (WGS) entry which is preliminary data.</text>
</comment>
<dbReference type="PROSITE" id="PS50966">
    <property type="entry name" value="ZF_SWIM"/>
    <property type="match status" value="1"/>
</dbReference>
<dbReference type="EMBL" id="VCID01000432">
    <property type="protein sequence ID" value="TNY48364.1"/>
    <property type="molecule type" value="Genomic_DNA"/>
</dbReference>
<feature type="domain" description="SWIM-type" evidence="2">
    <location>
        <begin position="39"/>
        <end position="74"/>
    </location>
</feature>
<feature type="non-terminal residue" evidence="3">
    <location>
        <position position="131"/>
    </location>
</feature>
<name>A0A660A706_STRPY</name>
<reference evidence="3 4" key="1">
    <citation type="submission" date="2019-05" db="EMBL/GenBank/DDBJ databases">
        <title>Novel genomic isolates of S.pyogenes and S.dysgalactiae subsp. equisimilis associated to necrotising fasciitis (NSTI).</title>
        <authorList>
            <person name="Barrantes I."/>
        </authorList>
    </citation>
    <scope>NUCLEOTIDE SEQUENCE [LARGE SCALE GENOMIC DNA]</scope>
    <source>
        <strain evidence="3 4">SPY6028</strain>
    </source>
</reference>
<dbReference type="Proteomes" id="UP000316580">
    <property type="component" value="Unassembled WGS sequence"/>
</dbReference>
<keyword evidence="1" id="KW-0479">Metal-binding</keyword>
<protein>
    <submittedName>
        <fullName evidence="3">SWIM zinc finger family protein</fullName>
    </submittedName>
</protein>
<dbReference type="GO" id="GO:0008270">
    <property type="term" value="F:zinc ion binding"/>
    <property type="evidence" value="ECO:0007669"/>
    <property type="project" value="UniProtKB-KW"/>
</dbReference>
<dbReference type="InterPro" id="IPR007527">
    <property type="entry name" value="Znf_SWIM"/>
</dbReference>
<organism evidence="3 4">
    <name type="scientific">Streptococcus pyogenes</name>
    <dbReference type="NCBI Taxonomy" id="1314"/>
    <lineage>
        <taxon>Bacteria</taxon>
        <taxon>Bacillati</taxon>
        <taxon>Bacillota</taxon>
        <taxon>Bacilli</taxon>
        <taxon>Lactobacillales</taxon>
        <taxon>Streptococcaceae</taxon>
        <taxon>Streptococcus</taxon>
    </lineage>
</organism>
<dbReference type="AlphaFoldDB" id="A0A660A706"/>
<evidence type="ECO:0000313" key="3">
    <source>
        <dbReference type="EMBL" id="TNY48364.1"/>
    </source>
</evidence>
<dbReference type="Pfam" id="PF04434">
    <property type="entry name" value="SWIM"/>
    <property type="match status" value="1"/>
</dbReference>
<sequence length="131" mass="14999">MARLIPGRIRNEGIELYEQGLVRILDDHEGLLQAEVGPYHVQYGADDEDVTCQCDVFEARQYCKHIAAVEYFLKNDEEGKRFSEQLSDQTEHKAETQKMTSFGSLFLDSLAMNDDDTIKYRLSTLGSRSPF</sequence>
<dbReference type="RefSeq" id="WP_197033720.1">
    <property type="nucleotide sequence ID" value="NZ_VCID01000432.1"/>
</dbReference>
<keyword evidence="1" id="KW-0862">Zinc</keyword>
<accession>A0A660A706</accession>
<keyword evidence="1" id="KW-0863">Zinc-finger</keyword>
<gene>
    <name evidence="3" type="ORF">FGO82_02020</name>
</gene>
<proteinExistence type="predicted"/>
<evidence type="ECO:0000259" key="2">
    <source>
        <dbReference type="PROSITE" id="PS50966"/>
    </source>
</evidence>
<evidence type="ECO:0000256" key="1">
    <source>
        <dbReference type="PROSITE-ProRule" id="PRU00325"/>
    </source>
</evidence>